<accession>A0A8B3CP77</accession>
<name>A0A8B3CP77_9LEPT</name>
<reference evidence="2" key="1">
    <citation type="submission" date="2018-05" db="EMBL/GenBank/DDBJ databases">
        <title>Leptospira yasudae sp. nov. and Leptospira stimsonii sp. nov., two pathogenic species of the genus Leptospira isolated from environmental sources.</title>
        <authorList>
            <person name="Casanovas-Massana A."/>
            <person name="Hamond C."/>
            <person name="Santos L.A."/>
            <person name="Hacker K.P."/>
            <person name="Balassiano I."/>
            <person name="Medeiros M.A."/>
            <person name="Reis M.G."/>
            <person name="Ko A.I."/>
            <person name="Wunder E.A."/>
        </authorList>
    </citation>
    <scope>NUCLEOTIDE SEQUENCE [LARGE SCALE GENOMIC DNA]</scope>
    <source>
        <strain evidence="2">AMB6-RJ</strain>
    </source>
</reference>
<proteinExistence type="predicted"/>
<dbReference type="AlphaFoldDB" id="A0A8B3CP77"/>
<organism evidence="1 2">
    <name type="scientific">Leptospira stimsonii</name>
    <dbReference type="NCBI Taxonomy" id="2202203"/>
    <lineage>
        <taxon>Bacteria</taxon>
        <taxon>Pseudomonadati</taxon>
        <taxon>Spirochaetota</taxon>
        <taxon>Spirochaetia</taxon>
        <taxon>Leptospirales</taxon>
        <taxon>Leptospiraceae</taxon>
        <taxon>Leptospira</taxon>
    </lineage>
</organism>
<dbReference type="Proteomes" id="UP000266669">
    <property type="component" value="Unassembled WGS sequence"/>
</dbReference>
<evidence type="ECO:0000313" key="2">
    <source>
        <dbReference type="Proteomes" id="UP000266669"/>
    </source>
</evidence>
<dbReference type="RefSeq" id="WP_118983415.1">
    <property type="nucleotide sequence ID" value="NZ_QHCS01000006.1"/>
</dbReference>
<protein>
    <submittedName>
        <fullName evidence="1">Uncharacterized protein</fullName>
    </submittedName>
</protein>
<evidence type="ECO:0000313" key="1">
    <source>
        <dbReference type="EMBL" id="RHX84225.1"/>
    </source>
</evidence>
<sequence>MSISKEIEDYFNEIKAFKSAIKKEENDRISKVTLRTRAEGISKEWFSHRKPSLVGNIGGDILSKYDGMFERLLKISAPNNLKKSYSDILLEITSNFKEEIIVILVKNPLGGTSKQVFETLMAGITDSDEKDYLHEAVKCADQGYFRAAAVLGWCAAINRIHNCILKKGFAAFNVTSAKIASDGQGRFKRFNKTFNVQSLSDLRQVFDTDILWVLEGMGFIDLNEHTRLRSCFDLRNQSAHPGDAPVTEYNLLSFFSDIKEIILLNTKFNV</sequence>
<dbReference type="EMBL" id="QHCS01000006">
    <property type="protein sequence ID" value="RHX84225.1"/>
    <property type="molecule type" value="Genomic_DNA"/>
</dbReference>
<gene>
    <name evidence="1" type="ORF">DLM78_19335</name>
</gene>
<comment type="caution">
    <text evidence="1">The sequence shown here is derived from an EMBL/GenBank/DDBJ whole genome shotgun (WGS) entry which is preliminary data.</text>
</comment>